<dbReference type="AlphaFoldDB" id="A0A1J5PKU7"/>
<accession>A0A1J5PKU7</accession>
<dbReference type="EMBL" id="MLJW01008364">
    <property type="protein sequence ID" value="OIQ64157.1"/>
    <property type="molecule type" value="Genomic_DNA"/>
</dbReference>
<proteinExistence type="predicted"/>
<protein>
    <submittedName>
        <fullName evidence="1">Uncharacterized protein</fullName>
    </submittedName>
</protein>
<sequence>MTVWGRPRFDGTEYVPYFDRFEELLLPDGALYRGFIMVSTKNDNPFVDNFYIGLPNEAFFVLFDGFERISETNLPKVIDTLHIADA</sequence>
<comment type="caution">
    <text evidence="1">The sequence shown here is derived from an EMBL/GenBank/DDBJ whole genome shotgun (WGS) entry which is preliminary data.</text>
</comment>
<name>A0A1J5PKU7_9ZZZZ</name>
<reference evidence="1" key="1">
    <citation type="submission" date="2016-10" db="EMBL/GenBank/DDBJ databases">
        <title>Sequence of Gallionella enrichment culture.</title>
        <authorList>
            <person name="Poehlein A."/>
            <person name="Muehling M."/>
            <person name="Daniel R."/>
        </authorList>
    </citation>
    <scope>NUCLEOTIDE SEQUENCE</scope>
</reference>
<organism evidence="1">
    <name type="scientific">mine drainage metagenome</name>
    <dbReference type="NCBI Taxonomy" id="410659"/>
    <lineage>
        <taxon>unclassified sequences</taxon>
        <taxon>metagenomes</taxon>
        <taxon>ecological metagenomes</taxon>
    </lineage>
</organism>
<evidence type="ECO:0000313" key="1">
    <source>
        <dbReference type="EMBL" id="OIQ64157.1"/>
    </source>
</evidence>
<gene>
    <name evidence="1" type="ORF">GALL_542920</name>
</gene>